<comment type="caution">
    <text evidence="1">The sequence shown here is derived from an EMBL/GenBank/DDBJ whole genome shotgun (WGS) entry which is preliminary data.</text>
</comment>
<gene>
    <name evidence="1" type="ORF">LTR37_011439</name>
</gene>
<name>A0ACC3N3M3_9PEZI</name>
<dbReference type="EMBL" id="JAUTXU010000100">
    <property type="protein sequence ID" value="KAK3708544.1"/>
    <property type="molecule type" value="Genomic_DNA"/>
</dbReference>
<dbReference type="Proteomes" id="UP001281147">
    <property type="component" value="Unassembled WGS sequence"/>
</dbReference>
<evidence type="ECO:0000313" key="1">
    <source>
        <dbReference type="EMBL" id="KAK3708544.1"/>
    </source>
</evidence>
<sequence>MDFGDGEMGDIPTRPMRVKILYSFDQDNKTNCLARFPDVLQIPAVAIDENSQVGVIELNQCLQAIVAASPELISRLSDGDFTIYAYDYSEYDTPLVGQGMLSAALGVATPNQQNKTMITGRVCKNMMALFNNGVKETLEVKLRLVPVPKPSQANLARIDSYRSMSPAVSGGFDPNAWNASMQQTKSQQQMNDYFNFDTMSSGGDGGMALVDDMFGVGSTSSGSGSGQQMAGGVGMAETPTDAFPGFNPAFSAHSHSAPGSRAGSPMMGSESSIRNETLRHQSFSGNAPSYQADQSRPHSRASVRSEGQQSTHQRQASTPSLPQQQIQQQTEVYYNEDGQARKRAKVMQADWRGRSSFGSKSSDLRVTAATTASMHMHRPIAKRPVAPGSNLEPPPRVPTPVPQMNPMLQQQQQAQQANPRRSLLRQTSAADPDFMSDMETFSDAIASSPDDDSPGNSVTAEGTPQEIPSSPPVFPGINQPQPSSPGLPTLPPPRMADSGYMSERGLTSSNIIDSFEDDEDRMPDAQDYEIASQYRSRGKPSQPDVKNERQAHGGPPTYPDDTSDANFNMERPGDMTQLPHKMLLDLQPPPPPRRDGSQGPRPALAPRATTNDVSAFHQISATTHSEPPGSRRGSLALPPRPLLPAGELSEPDAAPQRPAPKKRQTMKRSRTATNDSEAGSPAPSDNEGNGPRSGSGAHRRKVIEERLQKSIAKGEMPTYCTHCGAIETPTWRRVYVKEFDGKPSPLDYAEGEGETIGVEITKTNQYGEATKFVVRKTMKKTKDMQPGPGFKDSMVCNPCGLWFNKFRVMRPSDKWGKRSGTRNRQKQKAAEEAGMSTDAMEPQSDMLYTDQVGPDDAGEDITTTTTAYGQGQPDSAAADEAGRTNSRRPRASSLQAQQRTRGNAKGEWNASQLDAALTRAVQSSPVRFQGSQESPIEIEDLTPRPIRRLLFPSPRKDGEVKSLDDNGQVSLKSMPPSLPPGELKPGIELSFEQSDTNVFEAFTFDKENMAPPLNGADDDDHFAGLFDGSPTALFKTPRKTPTAKNTTTPRSLRQLNHLLQTPTPSHSRKRKPLTPNANAANNADLSNVNDFMTSPSSSRYFLRSTPSRQERTGHTPGRRSNSDPSHEVSPWSRHLAQMLSDANDGNNHFTSPSRGAYDFSDLPTFTTPGGSRLAEYDWDGLEGILSSEFVVEHQVNDGDGV</sequence>
<evidence type="ECO:0000313" key="2">
    <source>
        <dbReference type="Proteomes" id="UP001281147"/>
    </source>
</evidence>
<accession>A0ACC3N3M3</accession>
<organism evidence="1 2">
    <name type="scientific">Vermiconidia calcicola</name>
    <dbReference type="NCBI Taxonomy" id="1690605"/>
    <lineage>
        <taxon>Eukaryota</taxon>
        <taxon>Fungi</taxon>
        <taxon>Dikarya</taxon>
        <taxon>Ascomycota</taxon>
        <taxon>Pezizomycotina</taxon>
        <taxon>Dothideomycetes</taxon>
        <taxon>Dothideomycetidae</taxon>
        <taxon>Mycosphaerellales</taxon>
        <taxon>Extremaceae</taxon>
        <taxon>Vermiconidia</taxon>
    </lineage>
</organism>
<proteinExistence type="predicted"/>
<reference evidence="1" key="1">
    <citation type="submission" date="2023-07" db="EMBL/GenBank/DDBJ databases">
        <title>Black Yeasts Isolated from many extreme environments.</title>
        <authorList>
            <person name="Coleine C."/>
            <person name="Stajich J.E."/>
            <person name="Selbmann L."/>
        </authorList>
    </citation>
    <scope>NUCLEOTIDE SEQUENCE</scope>
    <source>
        <strain evidence="1">CCFEE 5714</strain>
    </source>
</reference>
<protein>
    <submittedName>
        <fullName evidence="1">Uncharacterized protein</fullName>
    </submittedName>
</protein>
<keyword evidence="2" id="KW-1185">Reference proteome</keyword>